<dbReference type="PANTHER" id="PTHR13044:SF14">
    <property type="entry name" value="CRYPTOCEPHAL, ISOFORM A"/>
    <property type="match status" value="1"/>
</dbReference>
<comment type="caution">
    <text evidence="8">The sequence shown here is derived from an EMBL/GenBank/DDBJ whole genome shotgun (WGS) entry which is preliminary data.</text>
</comment>
<dbReference type="GO" id="GO:0000977">
    <property type="term" value="F:RNA polymerase II transcription regulatory region sequence-specific DNA binding"/>
    <property type="evidence" value="ECO:0007669"/>
    <property type="project" value="TreeGrafter"/>
</dbReference>
<proteinExistence type="predicted"/>
<gene>
    <name evidence="8" type="ORF">AJ80_03785</name>
</gene>
<dbReference type="GO" id="GO:0005634">
    <property type="term" value="C:nucleus"/>
    <property type="evidence" value="ECO:0007669"/>
    <property type="project" value="UniProtKB-SubCell"/>
</dbReference>
<protein>
    <recommendedName>
        <fullName evidence="7">BZIP domain-containing protein</fullName>
    </recommendedName>
</protein>
<feature type="region of interest" description="Disordered" evidence="6">
    <location>
        <begin position="30"/>
        <end position="49"/>
    </location>
</feature>
<feature type="region of interest" description="Disordered" evidence="6">
    <location>
        <begin position="78"/>
        <end position="156"/>
    </location>
</feature>
<evidence type="ECO:0000256" key="4">
    <source>
        <dbReference type="ARBA" id="ARBA00023163"/>
    </source>
</evidence>
<organism evidence="8 9">
    <name type="scientific">Polytolypa hystricis (strain UAMH7299)</name>
    <dbReference type="NCBI Taxonomy" id="1447883"/>
    <lineage>
        <taxon>Eukaryota</taxon>
        <taxon>Fungi</taxon>
        <taxon>Dikarya</taxon>
        <taxon>Ascomycota</taxon>
        <taxon>Pezizomycotina</taxon>
        <taxon>Eurotiomycetes</taxon>
        <taxon>Eurotiomycetidae</taxon>
        <taxon>Onygenales</taxon>
        <taxon>Onygenales incertae sedis</taxon>
        <taxon>Polytolypa</taxon>
    </lineage>
</organism>
<dbReference type="EMBL" id="PDNA01000044">
    <property type="protein sequence ID" value="PGH19868.1"/>
    <property type="molecule type" value="Genomic_DNA"/>
</dbReference>
<keyword evidence="3" id="KW-0238">DNA-binding</keyword>
<dbReference type="GO" id="GO:0001228">
    <property type="term" value="F:DNA-binding transcription activator activity, RNA polymerase II-specific"/>
    <property type="evidence" value="ECO:0007669"/>
    <property type="project" value="TreeGrafter"/>
</dbReference>
<evidence type="ECO:0000259" key="7">
    <source>
        <dbReference type="PROSITE" id="PS50217"/>
    </source>
</evidence>
<evidence type="ECO:0000256" key="2">
    <source>
        <dbReference type="ARBA" id="ARBA00023015"/>
    </source>
</evidence>
<evidence type="ECO:0000256" key="1">
    <source>
        <dbReference type="ARBA" id="ARBA00004123"/>
    </source>
</evidence>
<dbReference type="OrthoDB" id="2257100at2759"/>
<sequence length="202" mass="22363">MGQDLGFAEDSSFMNTQEFIQSTSLSSIPHYQTSIGRQPPRGLHPSQAGSIFLNPVLSSFTGSPAVSADAHLNNQQLHRPGQQQQQQVNYSPSTASQVQSPESPTTSSSTGDNLASTSAVGRRKRTKPDTDIVVSDPSAEKRRRNTLAARRFRQKQQDRVAQLERALEEVNKERDALKMQVARWEGEAMALRGMLADREKKE</sequence>
<comment type="subcellular location">
    <subcellularLocation>
        <location evidence="1">Nucleus</location>
    </subcellularLocation>
</comment>
<feature type="compositionally biased region" description="Low complexity" evidence="6">
    <location>
        <begin position="100"/>
        <end position="110"/>
    </location>
</feature>
<evidence type="ECO:0000256" key="6">
    <source>
        <dbReference type="SAM" id="MobiDB-lite"/>
    </source>
</evidence>
<reference evidence="8 9" key="1">
    <citation type="submission" date="2017-10" db="EMBL/GenBank/DDBJ databases">
        <title>Comparative genomics in systemic dimorphic fungi from Ajellomycetaceae.</title>
        <authorList>
            <person name="Munoz J.F."/>
            <person name="Mcewen J.G."/>
            <person name="Clay O.K."/>
            <person name="Cuomo C.A."/>
        </authorList>
    </citation>
    <scope>NUCLEOTIDE SEQUENCE [LARGE SCALE GENOMIC DNA]</scope>
    <source>
        <strain evidence="8 9">UAMH7299</strain>
    </source>
</reference>
<name>A0A2B7YG29_POLH7</name>
<dbReference type="Pfam" id="PF07716">
    <property type="entry name" value="bZIP_2"/>
    <property type="match status" value="1"/>
</dbReference>
<dbReference type="Proteomes" id="UP000224634">
    <property type="component" value="Unassembled WGS sequence"/>
</dbReference>
<dbReference type="PROSITE" id="PS00036">
    <property type="entry name" value="BZIP_BASIC"/>
    <property type="match status" value="1"/>
</dbReference>
<dbReference type="InterPro" id="IPR046347">
    <property type="entry name" value="bZIP_sf"/>
</dbReference>
<dbReference type="CDD" id="cd12193">
    <property type="entry name" value="bZIP_GCN4"/>
    <property type="match status" value="1"/>
</dbReference>
<dbReference type="InterPro" id="IPR004827">
    <property type="entry name" value="bZIP"/>
</dbReference>
<dbReference type="SMART" id="SM00338">
    <property type="entry name" value="BRLZ"/>
    <property type="match status" value="1"/>
</dbReference>
<dbReference type="STRING" id="1447883.A0A2B7YG29"/>
<evidence type="ECO:0000256" key="5">
    <source>
        <dbReference type="ARBA" id="ARBA00023242"/>
    </source>
</evidence>
<keyword evidence="9" id="KW-1185">Reference proteome</keyword>
<feature type="compositionally biased region" description="Polar residues" evidence="6">
    <location>
        <begin position="88"/>
        <end position="99"/>
    </location>
</feature>
<dbReference type="SUPFAM" id="SSF57959">
    <property type="entry name" value="Leucine zipper domain"/>
    <property type="match status" value="1"/>
</dbReference>
<dbReference type="Gene3D" id="3.30.160.60">
    <property type="entry name" value="Classic Zinc Finger"/>
    <property type="match status" value="1"/>
</dbReference>
<accession>A0A2B7YG29</accession>
<keyword evidence="5" id="KW-0539">Nucleus</keyword>
<evidence type="ECO:0000313" key="8">
    <source>
        <dbReference type="EMBL" id="PGH19868.1"/>
    </source>
</evidence>
<keyword evidence="4" id="KW-0804">Transcription</keyword>
<evidence type="ECO:0000313" key="9">
    <source>
        <dbReference type="Proteomes" id="UP000224634"/>
    </source>
</evidence>
<feature type="compositionally biased region" description="Basic residues" evidence="6">
    <location>
        <begin position="141"/>
        <end position="154"/>
    </location>
</feature>
<feature type="domain" description="BZIP" evidence="7">
    <location>
        <begin position="135"/>
        <end position="198"/>
    </location>
</feature>
<keyword evidence="2" id="KW-0805">Transcription regulation</keyword>
<dbReference type="AlphaFoldDB" id="A0A2B7YG29"/>
<dbReference type="PANTHER" id="PTHR13044">
    <property type="entry name" value="ACTIVATING TRANSCRIPTION FACTOR ATF 4/5"/>
    <property type="match status" value="1"/>
</dbReference>
<evidence type="ECO:0000256" key="3">
    <source>
        <dbReference type="ARBA" id="ARBA00023125"/>
    </source>
</evidence>
<dbReference type="PROSITE" id="PS50217">
    <property type="entry name" value="BZIP"/>
    <property type="match status" value="1"/>
</dbReference>